<reference evidence="1 2" key="1">
    <citation type="submission" date="2018-01" db="EMBL/GenBank/DDBJ databases">
        <title>Genetic Diversity of Clostridium botulinum in seafood.</title>
        <authorList>
            <person name="Athira V."/>
            <person name="Arun Jyothi P.V."/>
            <person name="Lalitha K.V."/>
            <person name="Joseph T.C."/>
        </authorList>
    </citation>
    <scope>NUCLEOTIDE SEQUENCE [LARGE SCALE GENOMIC DNA]</scope>
    <source>
        <strain evidence="1 2">Mfbjulcb5</strain>
    </source>
</reference>
<dbReference type="EMBL" id="CP027776">
    <property type="protein sequence ID" value="AVP66369.1"/>
    <property type="molecule type" value="Genomic_DNA"/>
</dbReference>
<accession>A0AAU8Z3P7</accession>
<dbReference type="Proteomes" id="UP000238070">
    <property type="component" value="Chromosome"/>
</dbReference>
<gene>
    <name evidence="1" type="ORF">C3B64_20015</name>
</gene>
<protein>
    <recommendedName>
        <fullName evidence="3">AMP-dependent synthetase/ligase domain-containing protein</fullName>
    </recommendedName>
</protein>
<organism evidence="1 2">
    <name type="scientific">Clostridium botulinum</name>
    <dbReference type="NCBI Taxonomy" id="1491"/>
    <lineage>
        <taxon>Bacteria</taxon>
        <taxon>Bacillati</taxon>
        <taxon>Bacillota</taxon>
        <taxon>Clostridia</taxon>
        <taxon>Eubacteriales</taxon>
        <taxon>Clostridiaceae</taxon>
        <taxon>Clostridium</taxon>
    </lineage>
</organism>
<dbReference type="Gene3D" id="3.40.50.12780">
    <property type="entry name" value="N-terminal domain of ligase-like"/>
    <property type="match status" value="1"/>
</dbReference>
<dbReference type="AlphaFoldDB" id="A0AAU8Z3P7"/>
<name>A0AAU8Z3P7_CLOBO</name>
<evidence type="ECO:0000313" key="1">
    <source>
        <dbReference type="EMBL" id="AVP66369.1"/>
    </source>
</evidence>
<evidence type="ECO:0000313" key="2">
    <source>
        <dbReference type="Proteomes" id="UP000238070"/>
    </source>
</evidence>
<dbReference type="InterPro" id="IPR042099">
    <property type="entry name" value="ANL_N_sf"/>
</dbReference>
<evidence type="ECO:0008006" key="3">
    <source>
        <dbReference type="Google" id="ProtNLM"/>
    </source>
</evidence>
<dbReference type="SUPFAM" id="SSF56801">
    <property type="entry name" value="Acetyl-CoA synthetase-like"/>
    <property type="match status" value="1"/>
</dbReference>
<proteinExistence type="predicted"/>
<sequence length="67" mass="7697">MEVKFHTQALGVLKRIHIIYTFGSTGKPKGVQITLGCLESFIKWGLKLSRLKEKDIFMNQAPFLIYL</sequence>